<evidence type="ECO:0000256" key="4">
    <source>
        <dbReference type="ARBA" id="ARBA00022475"/>
    </source>
</evidence>
<evidence type="ECO:0000256" key="7">
    <source>
        <dbReference type="ARBA" id="ARBA00022741"/>
    </source>
</evidence>
<dbReference type="PANTHER" id="PTHR43711:SF1">
    <property type="entry name" value="HISTIDINE KINASE 1"/>
    <property type="match status" value="1"/>
</dbReference>
<gene>
    <name evidence="16" type="ORF">SAMN05428946_2057</name>
</gene>
<dbReference type="Gene3D" id="6.10.340.10">
    <property type="match status" value="1"/>
</dbReference>
<comment type="catalytic activity">
    <reaction evidence="1">
        <text>ATP + protein L-histidine = ADP + protein N-phospho-L-histidine.</text>
        <dbReference type="EC" id="2.7.13.3"/>
    </reaction>
</comment>
<reference evidence="17" key="1">
    <citation type="submission" date="2017-01" db="EMBL/GenBank/DDBJ databases">
        <authorList>
            <person name="Varghese N."/>
            <person name="Submissions S."/>
        </authorList>
    </citation>
    <scope>NUCLEOTIDE SEQUENCE [LARGE SCALE GENOMIC DNA]</scope>
    <source>
        <strain evidence="17">MNA4</strain>
    </source>
</reference>
<keyword evidence="6" id="KW-0808">Transferase</keyword>
<dbReference type="EMBL" id="FTPL01000003">
    <property type="protein sequence ID" value="SIT87289.1"/>
    <property type="molecule type" value="Genomic_DNA"/>
</dbReference>
<feature type="transmembrane region" description="Helical" evidence="13">
    <location>
        <begin position="6"/>
        <end position="28"/>
    </location>
</feature>
<dbReference type="SMART" id="SM00304">
    <property type="entry name" value="HAMP"/>
    <property type="match status" value="1"/>
</dbReference>
<evidence type="ECO:0000313" key="16">
    <source>
        <dbReference type="EMBL" id="SIT87289.1"/>
    </source>
</evidence>
<dbReference type="SMART" id="SM00387">
    <property type="entry name" value="HATPase_c"/>
    <property type="match status" value="1"/>
</dbReference>
<dbReference type="SUPFAM" id="SSF55874">
    <property type="entry name" value="ATPase domain of HSP90 chaperone/DNA topoisomerase II/histidine kinase"/>
    <property type="match status" value="1"/>
</dbReference>
<evidence type="ECO:0000256" key="5">
    <source>
        <dbReference type="ARBA" id="ARBA00022553"/>
    </source>
</evidence>
<dbReference type="GO" id="GO:0005524">
    <property type="term" value="F:ATP binding"/>
    <property type="evidence" value="ECO:0007669"/>
    <property type="project" value="UniProtKB-KW"/>
</dbReference>
<evidence type="ECO:0000259" key="15">
    <source>
        <dbReference type="PROSITE" id="PS50885"/>
    </source>
</evidence>
<evidence type="ECO:0000256" key="10">
    <source>
        <dbReference type="ARBA" id="ARBA00023012"/>
    </source>
</evidence>
<dbReference type="EC" id="2.7.13.3" evidence="3"/>
<dbReference type="CDD" id="cd00082">
    <property type="entry name" value="HisKA"/>
    <property type="match status" value="1"/>
</dbReference>
<dbReference type="InterPro" id="IPR036097">
    <property type="entry name" value="HisK_dim/P_sf"/>
</dbReference>
<evidence type="ECO:0000313" key="17">
    <source>
        <dbReference type="Proteomes" id="UP000187550"/>
    </source>
</evidence>
<dbReference type="PRINTS" id="PR00344">
    <property type="entry name" value="BCTRLSENSOR"/>
</dbReference>
<dbReference type="OrthoDB" id="3436at2"/>
<dbReference type="Proteomes" id="UP000187550">
    <property type="component" value="Unassembled WGS sequence"/>
</dbReference>
<evidence type="ECO:0000256" key="3">
    <source>
        <dbReference type="ARBA" id="ARBA00012438"/>
    </source>
</evidence>
<evidence type="ECO:0000256" key="6">
    <source>
        <dbReference type="ARBA" id="ARBA00022679"/>
    </source>
</evidence>
<evidence type="ECO:0000256" key="12">
    <source>
        <dbReference type="SAM" id="Coils"/>
    </source>
</evidence>
<dbReference type="Pfam" id="PF00512">
    <property type="entry name" value="HisKA"/>
    <property type="match status" value="1"/>
</dbReference>
<keyword evidence="4" id="KW-1003">Cell membrane</keyword>
<evidence type="ECO:0000256" key="13">
    <source>
        <dbReference type="SAM" id="Phobius"/>
    </source>
</evidence>
<keyword evidence="13" id="KW-1133">Transmembrane helix</keyword>
<dbReference type="STRING" id="550447.SAMN05428946_2057"/>
<sequence>MKFRYLYQLTASHIGVLLIAFLILNVMFTHFAEGLIYKNKTDELVAYGENILQDLSEDPSASGRTLGEYGRVLSGRDIQYSLFDADSAVIYSSGRPASLIKLRKEEWDKMKSGRTLVVNQEYERSGEGVTFTLLPYVRDGSFTGGILLTSPISGSREIISQLNRYLLLTMTAALFASLLIGGALSAFHVQRLRRLRDAASDVASGDYSVRVPASQVDEIGELSGDFNAMVARLGESMEEIDRLENRRRQFIADVSHEMRTPLTTIRGILDGIRGDMIPDAERGRALGLAGKETRRLIRLVNENLDYEKIRSGQITLQKESIRLEDVLSVIAEQLEPLAEEKGNIIRTDIAEGAAVSADYDRLVQILINITKNSIQFTEDGEIVLRGSMDGDQAVIEVTDTGSGIDPDEVENIWGRFYRAGVSRTSNPFGEFGLGLSIVRQLVRLHGGDISVRSRIGEGTVFTIRMPGGGDHPDNPRPSP</sequence>
<dbReference type="CDD" id="cd06225">
    <property type="entry name" value="HAMP"/>
    <property type="match status" value="1"/>
</dbReference>
<evidence type="ECO:0000256" key="8">
    <source>
        <dbReference type="ARBA" id="ARBA00022777"/>
    </source>
</evidence>
<organism evidence="16 17">
    <name type="scientific">Edaphobacillus lindanitolerans</name>
    <dbReference type="NCBI Taxonomy" id="550447"/>
    <lineage>
        <taxon>Bacteria</taxon>
        <taxon>Bacillati</taxon>
        <taxon>Bacillota</taxon>
        <taxon>Bacilli</taxon>
        <taxon>Bacillales</taxon>
        <taxon>Bacillaceae</taxon>
        <taxon>Edaphobacillus</taxon>
    </lineage>
</organism>
<keyword evidence="5" id="KW-0597">Phosphoprotein</keyword>
<keyword evidence="8 16" id="KW-0418">Kinase</keyword>
<feature type="transmembrane region" description="Helical" evidence="13">
    <location>
        <begin position="165"/>
        <end position="187"/>
    </location>
</feature>
<dbReference type="InterPro" id="IPR005467">
    <property type="entry name" value="His_kinase_dom"/>
</dbReference>
<keyword evidence="9" id="KW-0067">ATP-binding</keyword>
<dbReference type="Pfam" id="PF02518">
    <property type="entry name" value="HATPase_c"/>
    <property type="match status" value="1"/>
</dbReference>
<dbReference type="GO" id="GO:0000155">
    <property type="term" value="F:phosphorelay sensor kinase activity"/>
    <property type="evidence" value="ECO:0007669"/>
    <property type="project" value="InterPro"/>
</dbReference>
<name>A0A1U7PNX4_9BACI</name>
<dbReference type="PANTHER" id="PTHR43711">
    <property type="entry name" value="TWO-COMPONENT HISTIDINE KINASE"/>
    <property type="match status" value="1"/>
</dbReference>
<proteinExistence type="predicted"/>
<dbReference type="SMART" id="SM00388">
    <property type="entry name" value="HisKA"/>
    <property type="match status" value="1"/>
</dbReference>
<dbReference type="Pfam" id="PF00672">
    <property type="entry name" value="HAMP"/>
    <property type="match status" value="1"/>
</dbReference>
<dbReference type="InterPro" id="IPR003594">
    <property type="entry name" value="HATPase_dom"/>
</dbReference>
<evidence type="ECO:0000256" key="2">
    <source>
        <dbReference type="ARBA" id="ARBA00004651"/>
    </source>
</evidence>
<feature type="domain" description="Histidine kinase" evidence="14">
    <location>
        <begin position="253"/>
        <end position="469"/>
    </location>
</feature>
<dbReference type="PROSITE" id="PS50885">
    <property type="entry name" value="HAMP"/>
    <property type="match status" value="1"/>
</dbReference>
<dbReference type="InterPro" id="IPR004358">
    <property type="entry name" value="Sig_transdc_His_kin-like_C"/>
</dbReference>
<feature type="domain" description="HAMP" evidence="15">
    <location>
        <begin position="186"/>
        <end position="238"/>
    </location>
</feature>
<keyword evidence="11 13" id="KW-0472">Membrane</keyword>
<evidence type="ECO:0000259" key="14">
    <source>
        <dbReference type="PROSITE" id="PS50109"/>
    </source>
</evidence>
<protein>
    <recommendedName>
        <fullName evidence="3">histidine kinase</fullName>
        <ecNumber evidence="3">2.7.13.3</ecNumber>
    </recommendedName>
</protein>
<keyword evidence="12" id="KW-0175">Coiled coil</keyword>
<dbReference type="FunFam" id="1.10.287.130:FF:000001">
    <property type="entry name" value="Two-component sensor histidine kinase"/>
    <property type="match status" value="1"/>
</dbReference>
<dbReference type="SUPFAM" id="SSF47384">
    <property type="entry name" value="Homodimeric domain of signal transducing histidine kinase"/>
    <property type="match status" value="1"/>
</dbReference>
<keyword evidence="10" id="KW-0902">Two-component regulatory system</keyword>
<keyword evidence="13" id="KW-0812">Transmembrane</keyword>
<keyword evidence="7" id="KW-0547">Nucleotide-binding</keyword>
<dbReference type="FunFam" id="3.30.565.10:FF:000006">
    <property type="entry name" value="Sensor histidine kinase WalK"/>
    <property type="match status" value="1"/>
</dbReference>
<feature type="coiled-coil region" evidence="12">
    <location>
        <begin position="226"/>
        <end position="253"/>
    </location>
</feature>
<dbReference type="InterPro" id="IPR050736">
    <property type="entry name" value="Sensor_HK_Regulatory"/>
</dbReference>
<accession>A0A1U7PNX4</accession>
<dbReference type="Gene3D" id="3.30.565.10">
    <property type="entry name" value="Histidine kinase-like ATPase, C-terminal domain"/>
    <property type="match status" value="1"/>
</dbReference>
<keyword evidence="17" id="KW-1185">Reference proteome</keyword>
<dbReference type="RefSeq" id="WP_076758699.1">
    <property type="nucleotide sequence ID" value="NZ_FTPL01000003.1"/>
</dbReference>
<dbReference type="SUPFAM" id="SSF158472">
    <property type="entry name" value="HAMP domain-like"/>
    <property type="match status" value="1"/>
</dbReference>
<dbReference type="InterPro" id="IPR036890">
    <property type="entry name" value="HATPase_C_sf"/>
</dbReference>
<dbReference type="Gene3D" id="1.10.287.130">
    <property type="match status" value="1"/>
</dbReference>
<dbReference type="AlphaFoldDB" id="A0A1U7PNX4"/>
<evidence type="ECO:0000256" key="1">
    <source>
        <dbReference type="ARBA" id="ARBA00000085"/>
    </source>
</evidence>
<dbReference type="InterPro" id="IPR003660">
    <property type="entry name" value="HAMP_dom"/>
</dbReference>
<dbReference type="GO" id="GO:0005886">
    <property type="term" value="C:plasma membrane"/>
    <property type="evidence" value="ECO:0007669"/>
    <property type="project" value="UniProtKB-SubCell"/>
</dbReference>
<dbReference type="PROSITE" id="PS50109">
    <property type="entry name" value="HIS_KIN"/>
    <property type="match status" value="1"/>
</dbReference>
<comment type="subcellular location">
    <subcellularLocation>
        <location evidence="2">Cell membrane</location>
        <topology evidence="2">Multi-pass membrane protein</topology>
    </subcellularLocation>
</comment>
<evidence type="ECO:0000256" key="11">
    <source>
        <dbReference type="ARBA" id="ARBA00023136"/>
    </source>
</evidence>
<evidence type="ECO:0000256" key="9">
    <source>
        <dbReference type="ARBA" id="ARBA00022840"/>
    </source>
</evidence>
<dbReference type="InterPro" id="IPR003661">
    <property type="entry name" value="HisK_dim/P_dom"/>
</dbReference>